<dbReference type="EC" id="5.3.1.1" evidence="2"/>
<dbReference type="GO" id="GO:0006096">
    <property type="term" value="P:glycolytic process"/>
    <property type="evidence" value="ECO:0007669"/>
    <property type="project" value="TreeGrafter"/>
</dbReference>
<dbReference type="GO" id="GO:0006094">
    <property type="term" value="P:gluconeogenesis"/>
    <property type="evidence" value="ECO:0007669"/>
    <property type="project" value="TreeGrafter"/>
</dbReference>
<dbReference type="PROSITE" id="PS51440">
    <property type="entry name" value="TIM_2"/>
    <property type="match status" value="1"/>
</dbReference>
<dbReference type="PANTHER" id="PTHR21139">
    <property type="entry name" value="TRIOSEPHOSPHATE ISOMERASE"/>
    <property type="match status" value="1"/>
</dbReference>
<reference evidence="2" key="2">
    <citation type="journal article" date="2014" name="ISME J.">
        <title>Microbial stratification in low pH oxic and suboxic macroscopic growths along an acid mine drainage.</title>
        <authorList>
            <person name="Mendez-Garcia C."/>
            <person name="Mesa V."/>
            <person name="Sprenger R.R."/>
            <person name="Richter M."/>
            <person name="Diez M.S."/>
            <person name="Solano J."/>
            <person name="Bargiela R."/>
            <person name="Golyshina O.V."/>
            <person name="Manteca A."/>
            <person name="Ramos J.L."/>
            <person name="Gallego J.R."/>
            <person name="Llorente I."/>
            <person name="Martins Dos Santos V.A."/>
            <person name="Jensen O.N."/>
            <person name="Pelaez A.I."/>
            <person name="Sanchez J."/>
            <person name="Ferrer M."/>
        </authorList>
    </citation>
    <scope>NUCLEOTIDE SEQUENCE</scope>
</reference>
<reference evidence="2" key="1">
    <citation type="submission" date="2013-08" db="EMBL/GenBank/DDBJ databases">
        <authorList>
            <person name="Mendez C."/>
            <person name="Richter M."/>
            <person name="Ferrer M."/>
            <person name="Sanchez J."/>
        </authorList>
    </citation>
    <scope>NUCLEOTIDE SEQUENCE</scope>
</reference>
<dbReference type="SUPFAM" id="SSF51351">
    <property type="entry name" value="Triosephosphate isomerase (TIM)"/>
    <property type="match status" value="1"/>
</dbReference>
<dbReference type="Pfam" id="PF00121">
    <property type="entry name" value="TIM"/>
    <property type="match status" value="1"/>
</dbReference>
<dbReference type="InterPro" id="IPR035990">
    <property type="entry name" value="TIM_sf"/>
</dbReference>
<proteinExistence type="predicted"/>
<evidence type="ECO:0000313" key="2">
    <source>
        <dbReference type="EMBL" id="EQD30872.1"/>
    </source>
</evidence>
<dbReference type="InterPro" id="IPR013785">
    <property type="entry name" value="Aldolase_TIM"/>
</dbReference>
<dbReference type="GO" id="GO:0005829">
    <property type="term" value="C:cytosol"/>
    <property type="evidence" value="ECO:0007669"/>
    <property type="project" value="TreeGrafter"/>
</dbReference>
<dbReference type="AlphaFoldDB" id="T0YG98"/>
<name>T0YG98_9ZZZZ</name>
<dbReference type="EMBL" id="AUZX01014893">
    <property type="protein sequence ID" value="EQD30872.1"/>
    <property type="molecule type" value="Genomic_DNA"/>
</dbReference>
<sequence length="56" mass="5664">TAQSIRIQYGGSAKKANAAELLAQQDIDGLLIGGASLMADEFIGIVQAAIAAQPGH</sequence>
<dbReference type="GO" id="GO:0046166">
    <property type="term" value="P:glyceraldehyde-3-phosphate biosynthetic process"/>
    <property type="evidence" value="ECO:0007669"/>
    <property type="project" value="TreeGrafter"/>
</dbReference>
<evidence type="ECO:0000256" key="1">
    <source>
        <dbReference type="ARBA" id="ARBA00023235"/>
    </source>
</evidence>
<dbReference type="GO" id="GO:0004807">
    <property type="term" value="F:triose-phosphate isomerase activity"/>
    <property type="evidence" value="ECO:0007669"/>
    <property type="project" value="UniProtKB-EC"/>
</dbReference>
<gene>
    <name evidence="2" type="ORF">B1A_20187</name>
</gene>
<keyword evidence="1 2" id="KW-0413">Isomerase</keyword>
<dbReference type="GO" id="GO:0019563">
    <property type="term" value="P:glycerol catabolic process"/>
    <property type="evidence" value="ECO:0007669"/>
    <property type="project" value="TreeGrafter"/>
</dbReference>
<dbReference type="PANTHER" id="PTHR21139:SF42">
    <property type="entry name" value="TRIOSEPHOSPHATE ISOMERASE"/>
    <property type="match status" value="1"/>
</dbReference>
<dbReference type="Gene3D" id="3.20.20.70">
    <property type="entry name" value="Aldolase class I"/>
    <property type="match status" value="1"/>
</dbReference>
<organism evidence="2">
    <name type="scientific">mine drainage metagenome</name>
    <dbReference type="NCBI Taxonomy" id="410659"/>
    <lineage>
        <taxon>unclassified sequences</taxon>
        <taxon>metagenomes</taxon>
        <taxon>ecological metagenomes</taxon>
    </lineage>
</organism>
<accession>T0YG98</accession>
<comment type="caution">
    <text evidence="2">The sequence shown here is derived from an EMBL/GenBank/DDBJ whole genome shotgun (WGS) entry which is preliminary data.</text>
</comment>
<feature type="non-terminal residue" evidence="2">
    <location>
        <position position="1"/>
    </location>
</feature>
<protein>
    <submittedName>
        <fullName evidence="2">Triosephosphate isomerase</fullName>
        <ecNumber evidence="2">5.3.1.1</ecNumber>
    </submittedName>
</protein>
<dbReference type="InterPro" id="IPR000652">
    <property type="entry name" value="Triosephosphate_isomerase"/>
</dbReference>